<feature type="domain" description="PKD/Chitinase" evidence="2">
    <location>
        <begin position="138"/>
        <end position="228"/>
    </location>
</feature>
<dbReference type="SUPFAM" id="SSF49299">
    <property type="entry name" value="PKD domain"/>
    <property type="match status" value="11"/>
</dbReference>
<dbReference type="Proteomes" id="UP001165524">
    <property type="component" value="Unassembled WGS sequence"/>
</dbReference>
<keyword evidence="4" id="KW-1185">Reference proteome</keyword>
<feature type="domain" description="PKD/Chitinase" evidence="2">
    <location>
        <begin position="989"/>
        <end position="1085"/>
    </location>
</feature>
<dbReference type="Pfam" id="PF22352">
    <property type="entry name" value="K319L-like_PKD"/>
    <property type="match status" value="10"/>
</dbReference>
<dbReference type="Gene3D" id="2.60.40.10">
    <property type="entry name" value="Immunoglobulins"/>
    <property type="match status" value="11"/>
</dbReference>
<feature type="domain" description="PKD/Chitinase" evidence="2">
    <location>
        <begin position="330"/>
        <end position="420"/>
    </location>
</feature>
<evidence type="ECO:0000313" key="3">
    <source>
        <dbReference type="EMBL" id="MCK0538661.1"/>
    </source>
</evidence>
<feature type="signal peptide" evidence="1">
    <location>
        <begin position="1"/>
        <end position="23"/>
    </location>
</feature>
<dbReference type="RefSeq" id="WP_246953492.1">
    <property type="nucleotide sequence ID" value="NZ_JALKII010000011.1"/>
</dbReference>
<gene>
    <name evidence="3" type="ORF">MU846_13180</name>
</gene>
<dbReference type="SMART" id="SM00089">
    <property type="entry name" value="PKD"/>
    <property type="match status" value="10"/>
</dbReference>
<feature type="domain" description="PKD/Chitinase" evidence="2">
    <location>
        <begin position="710"/>
        <end position="798"/>
    </location>
</feature>
<accession>A0ABT0EA11</accession>
<dbReference type="Pfam" id="PF18911">
    <property type="entry name" value="PKD_4"/>
    <property type="match status" value="1"/>
</dbReference>
<dbReference type="InterPro" id="IPR029865">
    <property type="entry name" value="KIAA0319-like"/>
</dbReference>
<reference evidence="3" key="1">
    <citation type="submission" date="2022-04" db="EMBL/GenBank/DDBJ databases">
        <title>Alcanivorax sp. CY1518 draft genome sequence.</title>
        <authorList>
            <person name="Zhao G."/>
            <person name="An M."/>
        </authorList>
    </citation>
    <scope>NUCLEOTIDE SEQUENCE</scope>
    <source>
        <strain evidence="3">CY1518</strain>
    </source>
</reference>
<dbReference type="CDD" id="cd00146">
    <property type="entry name" value="PKD"/>
    <property type="match status" value="1"/>
</dbReference>
<evidence type="ECO:0000313" key="4">
    <source>
        <dbReference type="Proteomes" id="UP001165524"/>
    </source>
</evidence>
<feature type="domain" description="PKD/Chitinase" evidence="2">
    <location>
        <begin position="43"/>
        <end position="131"/>
    </location>
</feature>
<dbReference type="PROSITE" id="PS51257">
    <property type="entry name" value="PROKAR_LIPOPROTEIN"/>
    <property type="match status" value="1"/>
</dbReference>
<feature type="domain" description="PKD/Chitinase" evidence="2">
    <location>
        <begin position="235"/>
        <end position="321"/>
    </location>
</feature>
<sequence>MKADNFIACKAALLLLFSTLLIACGGSSSSNRGGGQTENTAPIADAGAAQQVVAGATVMLDGSGSFDADGDALAYHWRFIAMPDASSTTLRHGSTAQPSFTADAVGDYVIELIVSDGRADSAPATVTITAALPNSPPVADAGLDQFVKPGDAVTLDGSGSFDADGDTLSYQWRVVQAPTSSLPVLEKADSARPTFTTAADAVGDYVIELIVSDGQASSEPARVTVNVERANSPPVADAGSDQFVKVGDTVSLDGSHSRDADGDRLSYQWLLLEAPQGSAATLTDAVAVRPSFTADAEGVYTLQLIVSDGVLESAPVTVVVTAEAVNTRPTANAGADQNVVEGDTVQLDGSASHDPDGDLLSYRWHFVSLPTGSTATFSQDNFAAPAFVADMAGTYVIELVVSDGELESIGDRVTIEASRANAAPVAHAGPDVVVVTGEMVRLDGSASSDADGDALTFLWHFVSAPNDSAAELIDAATASPYFVADLAGTYVLELVVNDGELDSAPAHVTVTAEAANRRPAADAGPAQQVMVGDTVTLDGRASHDEDDDALAYQWRFVFMPDDSTAILHAADTARPGFTADAAGDYVVELVVNDGEEHSAPATVTITAERPNSAPVAHAGADQFVKAGDTVTLDGSGSFDADGDTLSYHWQLVAAPTSSWPTLNKADTARPAFIADAVGNYVIELIVSDGQADSEPALVTINAERLNSPPVAHAGSDQFVKTGDVVSLDASGSHEADGDRLSYQWSLIELPPGSAATLSDAAVVRPSFTADVEGLYRLRLIVSDGMLDSSPVTVTVTAETANSRPTASAGADQNVVAGDTVQLDGSASRDPDGDLISYHWKFVSRPAESSAVFSSDNAAAPSFIADAEGTYVIELVVSDGELESIGDRVTIEASRANAAPVAHAGADTAVATGDTVLLDGSASSDADGDTLTFLWRFVSAPQGSAAELSDAVTASPYFVADVEGAYVLELVVNDGQLDSAPARVTFTAHVANHQPVAHAGQNQAVTVGDQVYLDGSLSSDPNGDALSYHWTMRSRPEGSSAVLTDAGEVTAALVPDKAGDYVIQLVVNDGELNSDAATVKISAEDPPHLKLEFYQSSFTGPDTWRERSMPYRLNGNSSHSYRCVGNNCPTMFTLDTYRITAVGQDYSLTDVAAVVVGSTGLGLAPQINGLHNGQVIAEGSSVEFTLEVQRINVFQAILQFSFEVVETGARFEVNQTLTLH</sequence>
<protein>
    <submittedName>
        <fullName evidence="3">PKD domain-containing protein</fullName>
    </submittedName>
</protein>
<feature type="domain" description="PKD/Chitinase" evidence="2">
    <location>
        <begin position="615"/>
        <end position="703"/>
    </location>
</feature>
<dbReference type="PANTHER" id="PTHR46182">
    <property type="entry name" value="FI19480P1"/>
    <property type="match status" value="1"/>
</dbReference>
<dbReference type="PANTHER" id="PTHR46182:SF2">
    <property type="entry name" value="FI19480P1"/>
    <property type="match status" value="1"/>
</dbReference>
<organism evidence="3 4">
    <name type="scientific">Alcanivorax quisquiliarum</name>
    <dbReference type="NCBI Taxonomy" id="2933565"/>
    <lineage>
        <taxon>Bacteria</taxon>
        <taxon>Pseudomonadati</taxon>
        <taxon>Pseudomonadota</taxon>
        <taxon>Gammaproteobacteria</taxon>
        <taxon>Oceanospirillales</taxon>
        <taxon>Alcanivoracaceae</taxon>
        <taxon>Alcanivorax</taxon>
    </lineage>
</organism>
<dbReference type="InterPro" id="IPR013783">
    <property type="entry name" value="Ig-like_fold"/>
</dbReference>
<comment type="caution">
    <text evidence="3">The sequence shown here is derived from an EMBL/GenBank/DDBJ whole genome shotgun (WGS) entry which is preliminary data.</text>
</comment>
<dbReference type="InterPro" id="IPR022409">
    <property type="entry name" value="PKD/Chitinase_dom"/>
</dbReference>
<evidence type="ECO:0000256" key="1">
    <source>
        <dbReference type="SAM" id="SignalP"/>
    </source>
</evidence>
<feature type="domain" description="PKD/Chitinase" evidence="2">
    <location>
        <begin position="805"/>
        <end position="895"/>
    </location>
</feature>
<feature type="domain" description="PKD/Chitinase" evidence="2">
    <location>
        <begin position="425"/>
        <end position="513"/>
    </location>
</feature>
<name>A0ABT0EA11_9GAMM</name>
<dbReference type="InterPro" id="IPR035986">
    <property type="entry name" value="PKD_dom_sf"/>
</dbReference>
<feature type="chain" id="PRO_5046663514" evidence="1">
    <location>
        <begin position="24"/>
        <end position="1219"/>
    </location>
</feature>
<keyword evidence="1" id="KW-0732">Signal</keyword>
<evidence type="ECO:0000259" key="2">
    <source>
        <dbReference type="SMART" id="SM00089"/>
    </source>
</evidence>
<feature type="domain" description="PKD/Chitinase" evidence="2">
    <location>
        <begin position="520"/>
        <end position="608"/>
    </location>
</feature>
<proteinExistence type="predicted"/>
<dbReference type="InterPro" id="IPR000601">
    <property type="entry name" value="PKD_dom"/>
</dbReference>
<dbReference type="EMBL" id="JALKII010000011">
    <property type="protein sequence ID" value="MCK0538661.1"/>
    <property type="molecule type" value="Genomic_DNA"/>
</dbReference>